<name>A0A6A3AWT1_HIBSY</name>
<evidence type="ECO:0000313" key="5">
    <source>
        <dbReference type="Proteomes" id="UP000436088"/>
    </source>
</evidence>
<dbReference type="SUPFAM" id="SSF48445">
    <property type="entry name" value="14-3-3 protein"/>
    <property type="match status" value="1"/>
</dbReference>
<evidence type="ECO:0000259" key="3">
    <source>
        <dbReference type="SMART" id="SM00101"/>
    </source>
</evidence>
<dbReference type="InterPro" id="IPR036815">
    <property type="entry name" value="14-3-3_dom_sf"/>
</dbReference>
<dbReference type="InterPro" id="IPR000308">
    <property type="entry name" value="14-3-3"/>
</dbReference>
<dbReference type="AlphaFoldDB" id="A0A6A3AWT1"/>
<gene>
    <name evidence="4" type="ORF">F3Y22_tig00110348pilonHSYRG00221</name>
</gene>
<evidence type="ECO:0000313" key="4">
    <source>
        <dbReference type="EMBL" id="KAE8708248.1"/>
    </source>
</evidence>
<feature type="region of interest" description="Disordered" evidence="2">
    <location>
        <begin position="275"/>
        <end position="310"/>
    </location>
</feature>
<evidence type="ECO:0000256" key="1">
    <source>
        <dbReference type="ARBA" id="ARBA00006141"/>
    </source>
</evidence>
<dbReference type="EMBL" id="VEPZ02000948">
    <property type="protein sequence ID" value="KAE8708248.1"/>
    <property type="molecule type" value="Genomic_DNA"/>
</dbReference>
<comment type="caution">
    <text evidence="4">The sequence shown here is derived from an EMBL/GenBank/DDBJ whole genome shotgun (WGS) entry which is preliminary data.</text>
</comment>
<dbReference type="PRINTS" id="PR00305">
    <property type="entry name" value="1433ZETA"/>
</dbReference>
<dbReference type="Proteomes" id="UP000436088">
    <property type="component" value="Unassembled WGS sequence"/>
</dbReference>
<accession>A0A6A3AWT1</accession>
<organism evidence="4 5">
    <name type="scientific">Hibiscus syriacus</name>
    <name type="common">Rose of Sharon</name>
    <dbReference type="NCBI Taxonomy" id="106335"/>
    <lineage>
        <taxon>Eukaryota</taxon>
        <taxon>Viridiplantae</taxon>
        <taxon>Streptophyta</taxon>
        <taxon>Embryophyta</taxon>
        <taxon>Tracheophyta</taxon>
        <taxon>Spermatophyta</taxon>
        <taxon>Magnoliopsida</taxon>
        <taxon>eudicotyledons</taxon>
        <taxon>Gunneridae</taxon>
        <taxon>Pentapetalae</taxon>
        <taxon>rosids</taxon>
        <taxon>malvids</taxon>
        <taxon>Malvales</taxon>
        <taxon>Malvaceae</taxon>
        <taxon>Malvoideae</taxon>
        <taxon>Hibiscus</taxon>
    </lineage>
</organism>
<dbReference type="Gene3D" id="1.20.190.20">
    <property type="entry name" value="14-3-3 domain"/>
    <property type="match status" value="1"/>
</dbReference>
<feature type="region of interest" description="Disordered" evidence="2">
    <location>
        <begin position="1"/>
        <end position="23"/>
    </location>
</feature>
<comment type="similarity">
    <text evidence="1">Belongs to the 14-3-3 family.</text>
</comment>
<dbReference type="Pfam" id="PF00244">
    <property type="entry name" value="14-3-3"/>
    <property type="match status" value="1"/>
</dbReference>
<protein>
    <submittedName>
        <fullName evidence="4">14-3-3-like protein GF14 chi</fullName>
    </submittedName>
</protein>
<dbReference type="SMART" id="SM00101">
    <property type="entry name" value="14_3_3"/>
    <property type="match status" value="1"/>
</dbReference>
<sequence>MKEEEKMPSASSVAGTTAKPPSFTAILDPVNPVGFLEKEPPLRHLQERDRCSLCLLADHLSIEHKEEGGGNIDHVSVIREYRAKIEAELSEIYAGILQLLEDKLVPAAGAGDSKVFYLKIKGDYHRYLAEFKTSDDQKATAENTLTAYKSAQDIATAELAPTHHIRLGLALNFSAFDEAIVELDTLGEESYKDNTLIMQLLRDIITLWTSDVQDQLMSRSRRVKPAVILFSSEGVCGLLHQLFSPSICGTVLTVEDLQREFKCCININHSSCDEDGNKPIGNGESTSSALPTEEILEDEKDDGIQETSEPTEMLIGKENSLRYPKALFQIIHSFDESRITVNLKSSMLMMNS</sequence>
<keyword evidence="5" id="KW-1185">Reference proteome</keyword>
<evidence type="ECO:0000256" key="2">
    <source>
        <dbReference type="SAM" id="MobiDB-lite"/>
    </source>
</evidence>
<feature type="domain" description="14-3-3" evidence="3">
    <location>
        <begin position="3"/>
        <end position="222"/>
    </location>
</feature>
<reference evidence="4" key="1">
    <citation type="submission" date="2019-09" db="EMBL/GenBank/DDBJ databases">
        <title>Draft genome information of white flower Hibiscus syriacus.</title>
        <authorList>
            <person name="Kim Y.-M."/>
        </authorList>
    </citation>
    <scope>NUCLEOTIDE SEQUENCE [LARGE SCALE GENOMIC DNA]</scope>
    <source>
        <strain evidence="4">YM2019G1</strain>
    </source>
</reference>
<proteinExistence type="inferred from homology"/>
<dbReference type="InterPro" id="IPR023410">
    <property type="entry name" value="14-3-3_domain"/>
</dbReference>
<dbReference type="PANTHER" id="PTHR18860">
    <property type="entry name" value="14-3-3 PROTEIN"/>
    <property type="match status" value="1"/>
</dbReference>